<dbReference type="GO" id="GO:0008270">
    <property type="term" value="F:zinc ion binding"/>
    <property type="evidence" value="ECO:0007669"/>
    <property type="project" value="UniProtKB-KW"/>
</dbReference>
<dbReference type="OrthoDB" id="6077919at2759"/>
<feature type="domain" description="C2H2-type" evidence="3">
    <location>
        <begin position="347"/>
        <end position="374"/>
    </location>
</feature>
<keyword evidence="1" id="KW-0862">Zinc</keyword>
<evidence type="ECO:0000259" key="3">
    <source>
        <dbReference type="PROSITE" id="PS50157"/>
    </source>
</evidence>
<name>W9QIN4_9ROSA</name>
<dbReference type="InterPro" id="IPR013087">
    <property type="entry name" value="Znf_C2H2_type"/>
</dbReference>
<dbReference type="PANTHER" id="PTHR46869:SF9">
    <property type="entry name" value="C2H2-TYPE DOMAIN-CONTAINING PROTEIN"/>
    <property type="match status" value="1"/>
</dbReference>
<dbReference type="Proteomes" id="UP000030645">
    <property type="component" value="Unassembled WGS sequence"/>
</dbReference>
<feature type="domain" description="C2H2-type" evidence="3">
    <location>
        <begin position="80"/>
        <end position="107"/>
    </location>
</feature>
<evidence type="ECO:0000256" key="2">
    <source>
        <dbReference type="SAM" id="MobiDB-lite"/>
    </source>
</evidence>
<accession>W9QIN4</accession>
<sequence length="513" mass="57213">MDQDQEQRHVCRFCNKSFLSGKVLGGHMRCHGTKKLNNKSEKDGGERSGYGYGLRVNPKKSSRISGSNDHDFDSSSGQEIFCQVCGKGFDSMRALFGHMRHHSGKKKKKEQIHCKKCGKEFESLRALIGHMKSHSSEKRFVLGGGVQREKLFGETSQLVRKKRSRRLLRYRAVSPNCSFSYNNMSECSSGVELLDHDKEVEEVAFCLLMLSRGVHSWDEFCSVAESSDNSESPNHIPGNGDGDGDGDGDDGWLKLVKKPRLEMLELFGGKKVSDFSENDFGLGNDGEEKMVSLEASVSNGDTDYEKEKESEDGIGNINSVGLEFDENQREEVIVGADLVSHSKKSEYKCRTCNKIFHSHQALGGHQTIHRLAKNSFPAFQFDVTAARCSDFPGIEAEPNDNSMEMEMEMDRVTLTSYESNTNNKEHKCPICFKVFASGQALGGHKRAHTVRDSEVEADQITLMKQEVCNISDVLDVGVSLTLGDINANNGVQLKPWWVKNDHKHEVLVGLVPN</sequence>
<dbReference type="AlphaFoldDB" id="W9QIN4"/>
<organism evidence="4 5">
    <name type="scientific">Morus notabilis</name>
    <dbReference type="NCBI Taxonomy" id="981085"/>
    <lineage>
        <taxon>Eukaryota</taxon>
        <taxon>Viridiplantae</taxon>
        <taxon>Streptophyta</taxon>
        <taxon>Embryophyta</taxon>
        <taxon>Tracheophyta</taxon>
        <taxon>Spermatophyta</taxon>
        <taxon>Magnoliopsida</taxon>
        <taxon>eudicotyledons</taxon>
        <taxon>Gunneridae</taxon>
        <taxon>Pentapetalae</taxon>
        <taxon>rosids</taxon>
        <taxon>fabids</taxon>
        <taxon>Rosales</taxon>
        <taxon>Moraceae</taxon>
        <taxon>Moreae</taxon>
        <taxon>Morus</taxon>
    </lineage>
</organism>
<keyword evidence="5" id="KW-1185">Reference proteome</keyword>
<gene>
    <name evidence="4" type="ORF">L484_021002</name>
</gene>
<evidence type="ECO:0000313" key="5">
    <source>
        <dbReference type="Proteomes" id="UP000030645"/>
    </source>
</evidence>
<dbReference type="SMART" id="SM00355">
    <property type="entry name" value="ZnF_C2H2"/>
    <property type="match status" value="5"/>
</dbReference>
<dbReference type="PANTHER" id="PTHR46869">
    <property type="entry name" value="C2H2-LIKE ZINC FINGER PROTEIN"/>
    <property type="match status" value="1"/>
</dbReference>
<proteinExistence type="predicted"/>
<dbReference type="Pfam" id="PF13912">
    <property type="entry name" value="zf-C2H2_6"/>
    <property type="match status" value="5"/>
</dbReference>
<keyword evidence="1" id="KW-0479">Metal-binding</keyword>
<dbReference type="InterPro" id="IPR036236">
    <property type="entry name" value="Znf_C2H2_sf"/>
</dbReference>
<dbReference type="PROSITE" id="PS50157">
    <property type="entry name" value="ZINC_FINGER_C2H2_2"/>
    <property type="match status" value="5"/>
</dbReference>
<feature type="domain" description="C2H2-type" evidence="3">
    <location>
        <begin position="9"/>
        <end position="36"/>
    </location>
</feature>
<evidence type="ECO:0000256" key="1">
    <source>
        <dbReference type="PROSITE-ProRule" id="PRU00042"/>
    </source>
</evidence>
<dbReference type="Gene3D" id="3.30.160.60">
    <property type="entry name" value="Classic Zinc Finger"/>
    <property type="match status" value="3"/>
</dbReference>
<reference evidence="5" key="1">
    <citation type="submission" date="2013-01" db="EMBL/GenBank/DDBJ databases">
        <title>Draft Genome Sequence of a Mulberry Tree, Morus notabilis C.K. Schneid.</title>
        <authorList>
            <person name="He N."/>
            <person name="Zhao S."/>
        </authorList>
    </citation>
    <scope>NUCLEOTIDE SEQUENCE</scope>
</reference>
<feature type="region of interest" description="Disordered" evidence="2">
    <location>
        <begin position="32"/>
        <end position="75"/>
    </location>
</feature>
<feature type="domain" description="C2H2-type" evidence="3">
    <location>
        <begin position="112"/>
        <end position="139"/>
    </location>
</feature>
<keyword evidence="1" id="KW-0863">Zinc-finger</keyword>
<protein>
    <submittedName>
        <fullName evidence="4">Zinc finger protein ZAT9</fullName>
    </submittedName>
</protein>
<dbReference type="SUPFAM" id="SSF57667">
    <property type="entry name" value="beta-beta-alpha zinc fingers"/>
    <property type="match status" value="3"/>
</dbReference>
<feature type="domain" description="C2H2-type" evidence="3">
    <location>
        <begin position="426"/>
        <end position="453"/>
    </location>
</feature>
<dbReference type="KEGG" id="mnt:21403870"/>
<dbReference type="STRING" id="981085.W9QIN4"/>
<dbReference type="PROSITE" id="PS00028">
    <property type="entry name" value="ZINC_FINGER_C2H2_1"/>
    <property type="match status" value="5"/>
</dbReference>
<dbReference type="eggNOG" id="KOG1721">
    <property type="taxonomic scope" value="Eukaryota"/>
</dbReference>
<evidence type="ECO:0000313" key="4">
    <source>
        <dbReference type="EMBL" id="EXB38081.1"/>
    </source>
</evidence>
<dbReference type="EMBL" id="KE343679">
    <property type="protein sequence ID" value="EXB38081.1"/>
    <property type="molecule type" value="Genomic_DNA"/>
</dbReference>
<feature type="region of interest" description="Disordered" evidence="2">
    <location>
        <begin position="226"/>
        <end position="252"/>
    </location>
</feature>